<keyword evidence="3" id="KW-1185">Reference proteome</keyword>
<reference evidence="2" key="1">
    <citation type="submission" date="2022-03" db="EMBL/GenBank/DDBJ databases">
        <authorList>
            <person name="Martin H S."/>
        </authorList>
    </citation>
    <scope>NUCLEOTIDE SEQUENCE</scope>
</reference>
<evidence type="ECO:0000256" key="1">
    <source>
        <dbReference type="SAM" id="MobiDB-lite"/>
    </source>
</evidence>
<name>A0ABN8IEV6_9NEOP</name>
<evidence type="ECO:0000313" key="3">
    <source>
        <dbReference type="Proteomes" id="UP000837857"/>
    </source>
</evidence>
<dbReference type="EMBL" id="OW152833">
    <property type="protein sequence ID" value="CAH2054729.1"/>
    <property type="molecule type" value="Genomic_DNA"/>
</dbReference>
<accession>A0ABN8IEV6</accession>
<organism evidence="2 3">
    <name type="scientific">Iphiclides podalirius</name>
    <name type="common">scarce swallowtail</name>
    <dbReference type="NCBI Taxonomy" id="110791"/>
    <lineage>
        <taxon>Eukaryota</taxon>
        <taxon>Metazoa</taxon>
        <taxon>Ecdysozoa</taxon>
        <taxon>Arthropoda</taxon>
        <taxon>Hexapoda</taxon>
        <taxon>Insecta</taxon>
        <taxon>Pterygota</taxon>
        <taxon>Neoptera</taxon>
        <taxon>Endopterygota</taxon>
        <taxon>Lepidoptera</taxon>
        <taxon>Glossata</taxon>
        <taxon>Ditrysia</taxon>
        <taxon>Papilionoidea</taxon>
        <taxon>Papilionidae</taxon>
        <taxon>Papilioninae</taxon>
        <taxon>Iphiclides</taxon>
    </lineage>
</organism>
<feature type="region of interest" description="Disordered" evidence="1">
    <location>
        <begin position="20"/>
        <end position="40"/>
    </location>
</feature>
<evidence type="ECO:0000313" key="2">
    <source>
        <dbReference type="EMBL" id="CAH2054729.1"/>
    </source>
</evidence>
<protein>
    <submittedName>
        <fullName evidence="2">Uncharacterized protein</fullName>
    </submittedName>
</protein>
<gene>
    <name evidence="2" type="ORF">IPOD504_LOCUS8756</name>
</gene>
<sequence>MGREALRLKLDAFRGFAMKSVPKKSNPHTTTGITRTSRVHPDARYFGQATDFGEDVGPPPTGLRPWDIVYAADRRGLHNTPQAQCKDELARASARGSKVKAASLMRGSFATQCDSGVGVV</sequence>
<feature type="compositionally biased region" description="Polar residues" evidence="1">
    <location>
        <begin position="27"/>
        <end position="36"/>
    </location>
</feature>
<dbReference type="Proteomes" id="UP000837857">
    <property type="component" value="Chromosome 21"/>
</dbReference>
<proteinExistence type="predicted"/>
<feature type="non-terminal residue" evidence="2">
    <location>
        <position position="1"/>
    </location>
</feature>